<dbReference type="EMBL" id="JAEHOE010000034">
    <property type="protein sequence ID" value="KAG2493986.1"/>
    <property type="molecule type" value="Genomic_DNA"/>
</dbReference>
<evidence type="ECO:0000313" key="2">
    <source>
        <dbReference type="EMBL" id="KAG2493986.1"/>
    </source>
</evidence>
<name>A0A835Y4H8_9CHLO</name>
<keyword evidence="3" id="KW-1185">Reference proteome</keyword>
<gene>
    <name evidence="2" type="ORF">HYH03_007913</name>
</gene>
<sequence length="395" mass="41718">MAEAPKPPLKRGCRVRISGLKTEILNGAEGCVVGAQDAESQRYPVKLLKPPGAVAAFPEGVKVKPDNLELVPQAQPAPAKPRDKPRKAQAGPDRAHDAAGRMAGLSLADRGAPGGGPGMDPSSWARGLSADQAAEWFVDCYRMRVDDDYVWGGGNLHGLYDPDGGPDTVFHDFLVFAKLAARNGVVPARWDWPLCLKKAGELLGYAFEKADAKEKYGGENVFSMFTGGRSLRATGEQVYGTSCMGGGSVAGQGDSSALKAVLREIKRPHKVPALLTSHKAVFDDVGGWQAWSDLRSALATLKMPGSMYDNMTSEEVLAYVNAQAAAGKHAGMLGGRVVGGGGRGMYDGMYGGGAYGKEQDGDDDDDDDDEWVTDHGTDDDAEEGEGEGEEGTAEK</sequence>
<reference evidence="2" key="1">
    <citation type="journal article" date="2020" name="bioRxiv">
        <title>Comparative genomics of Chlamydomonas.</title>
        <authorList>
            <person name="Craig R.J."/>
            <person name="Hasan A.R."/>
            <person name="Ness R.W."/>
            <person name="Keightley P.D."/>
        </authorList>
    </citation>
    <scope>NUCLEOTIDE SEQUENCE</scope>
    <source>
        <strain evidence="2">CCAP 11/70</strain>
    </source>
</reference>
<evidence type="ECO:0000313" key="3">
    <source>
        <dbReference type="Proteomes" id="UP000612055"/>
    </source>
</evidence>
<feature type="compositionally biased region" description="Acidic residues" evidence="1">
    <location>
        <begin position="360"/>
        <end position="371"/>
    </location>
</feature>
<feature type="region of interest" description="Disordered" evidence="1">
    <location>
        <begin position="72"/>
        <end position="99"/>
    </location>
</feature>
<feature type="region of interest" description="Disordered" evidence="1">
    <location>
        <begin position="352"/>
        <end position="395"/>
    </location>
</feature>
<protein>
    <submittedName>
        <fullName evidence="2">Uncharacterized protein</fullName>
    </submittedName>
</protein>
<comment type="caution">
    <text evidence="2">The sequence shown here is derived from an EMBL/GenBank/DDBJ whole genome shotgun (WGS) entry which is preliminary data.</text>
</comment>
<proteinExistence type="predicted"/>
<feature type="compositionally biased region" description="Acidic residues" evidence="1">
    <location>
        <begin position="379"/>
        <end position="395"/>
    </location>
</feature>
<dbReference type="AlphaFoldDB" id="A0A835Y4H8"/>
<evidence type="ECO:0000256" key="1">
    <source>
        <dbReference type="SAM" id="MobiDB-lite"/>
    </source>
</evidence>
<dbReference type="OrthoDB" id="540248at2759"/>
<accession>A0A835Y4H8</accession>
<organism evidence="2 3">
    <name type="scientific">Edaphochlamys debaryana</name>
    <dbReference type="NCBI Taxonomy" id="47281"/>
    <lineage>
        <taxon>Eukaryota</taxon>
        <taxon>Viridiplantae</taxon>
        <taxon>Chlorophyta</taxon>
        <taxon>core chlorophytes</taxon>
        <taxon>Chlorophyceae</taxon>
        <taxon>CS clade</taxon>
        <taxon>Chlamydomonadales</taxon>
        <taxon>Chlamydomonadales incertae sedis</taxon>
        <taxon>Edaphochlamys</taxon>
    </lineage>
</organism>
<dbReference type="Proteomes" id="UP000612055">
    <property type="component" value="Unassembled WGS sequence"/>
</dbReference>